<feature type="region of interest" description="Disordered" evidence="1">
    <location>
        <begin position="1242"/>
        <end position="1269"/>
    </location>
</feature>
<keyword evidence="5" id="KW-1185">Reference proteome</keyword>
<dbReference type="PANTHER" id="PTHR47206:SF1">
    <property type="entry name" value="HOMEODOMAIN-LIKE SUPERFAMILY PROTEIN"/>
    <property type="match status" value="1"/>
</dbReference>
<dbReference type="Gene3D" id="1.10.10.60">
    <property type="entry name" value="Homeodomain-like"/>
    <property type="match status" value="1"/>
</dbReference>
<dbReference type="EMBL" id="BFEA01000152">
    <property type="protein sequence ID" value="GBG71724.1"/>
    <property type="molecule type" value="Genomic_DNA"/>
</dbReference>
<dbReference type="Pfam" id="PF00249">
    <property type="entry name" value="Myb_DNA-binding"/>
    <property type="match status" value="1"/>
</dbReference>
<feature type="compositionally biased region" description="Polar residues" evidence="1">
    <location>
        <begin position="890"/>
        <end position="907"/>
    </location>
</feature>
<evidence type="ECO:0000313" key="4">
    <source>
        <dbReference type="EMBL" id="GBG71724.1"/>
    </source>
</evidence>
<feature type="region of interest" description="Disordered" evidence="1">
    <location>
        <begin position="1087"/>
        <end position="1213"/>
    </location>
</feature>
<dbReference type="Gramene" id="GBG71724">
    <property type="protein sequence ID" value="GBG71724"/>
    <property type="gene ID" value="CBR_g9135"/>
</dbReference>
<feature type="compositionally biased region" description="Low complexity" evidence="1">
    <location>
        <begin position="1025"/>
        <end position="1034"/>
    </location>
</feature>
<feature type="region of interest" description="Disordered" evidence="1">
    <location>
        <begin position="378"/>
        <end position="415"/>
    </location>
</feature>
<feature type="compositionally biased region" description="Low complexity" evidence="1">
    <location>
        <begin position="401"/>
        <end position="413"/>
    </location>
</feature>
<dbReference type="OMA" id="KVHSNVP"/>
<dbReference type="InterPro" id="IPR017930">
    <property type="entry name" value="Myb_dom"/>
</dbReference>
<feature type="region of interest" description="Disordered" evidence="1">
    <location>
        <begin position="66"/>
        <end position="118"/>
    </location>
</feature>
<feature type="compositionally biased region" description="Low complexity" evidence="1">
    <location>
        <begin position="854"/>
        <end position="875"/>
    </location>
</feature>
<feature type="compositionally biased region" description="Polar residues" evidence="1">
    <location>
        <begin position="1140"/>
        <end position="1153"/>
    </location>
</feature>
<feature type="region of interest" description="Disordered" evidence="1">
    <location>
        <begin position="890"/>
        <end position="925"/>
    </location>
</feature>
<feature type="region of interest" description="Disordered" evidence="1">
    <location>
        <begin position="849"/>
        <end position="875"/>
    </location>
</feature>
<feature type="domain" description="Myb-like" evidence="2">
    <location>
        <begin position="116"/>
        <end position="165"/>
    </location>
</feature>
<name>A0A388KNV2_CHABU</name>
<dbReference type="PROSITE" id="PS50090">
    <property type="entry name" value="MYB_LIKE"/>
    <property type="match status" value="1"/>
</dbReference>
<protein>
    <submittedName>
        <fullName evidence="4">Uncharacterized protein</fullName>
    </submittedName>
</protein>
<feature type="compositionally biased region" description="Polar residues" evidence="1">
    <location>
        <begin position="967"/>
        <end position="990"/>
    </location>
</feature>
<feature type="compositionally biased region" description="Pro residues" evidence="1">
    <location>
        <begin position="781"/>
        <end position="803"/>
    </location>
</feature>
<feature type="compositionally biased region" description="Pro residues" evidence="1">
    <location>
        <begin position="1009"/>
        <end position="1024"/>
    </location>
</feature>
<dbReference type="STRING" id="69332.A0A388KNV2"/>
<feature type="compositionally biased region" description="Low complexity" evidence="1">
    <location>
        <begin position="574"/>
        <end position="590"/>
    </location>
</feature>
<feature type="domain" description="HTH myb-type" evidence="3">
    <location>
        <begin position="117"/>
        <end position="173"/>
    </location>
</feature>
<feature type="compositionally biased region" description="Gly residues" evidence="1">
    <location>
        <begin position="486"/>
        <end position="496"/>
    </location>
</feature>
<evidence type="ECO:0000313" key="5">
    <source>
        <dbReference type="Proteomes" id="UP000265515"/>
    </source>
</evidence>
<feature type="region of interest" description="Disordered" evidence="1">
    <location>
        <begin position="338"/>
        <end position="358"/>
    </location>
</feature>
<feature type="region of interest" description="Disordered" evidence="1">
    <location>
        <begin position="939"/>
        <end position="1060"/>
    </location>
</feature>
<dbReference type="SMART" id="SM00717">
    <property type="entry name" value="SANT"/>
    <property type="match status" value="1"/>
</dbReference>
<feature type="compositionally biased region" description="Basic and acidic residues" evidence="1">
    <location>
        <begin position="1257"/>
        <end position="1269"/>
    </location>
</feature>
<feature type="region of interest" description="Disordered" evidence="1">
    <location>
        <begin position="652"/>
        <end position="705"/>
    </location>
</feature>
<feature type="region of interest" description="Disordered" evidence="1">
    <location>
        <begin position="739"/>
        <end position="834"/>
    </location>
</feature>
<evidence type="ECO:0000259" key="2">
    <source>
        <dbReference type="PROSITE" id="PS50090"/>
    </source>
</evidence>
<dbReference type="InterPro" id="IPR009057">
    <property type="entry name" value="Homeodomain-like_sf"/>
</dbReference>
<comment type="caution">
    <text evidence="4">The sequence shown here is derived from an EMBL/GenBank/DDBJ whole genome shotgun (WGS) entry which is preliminary data.</text>
</comment>
<feature type="region of interest" description="Disordered" evidence="1">
    <location>
        <begin position="574"/>
        <end position="603"/>
    </location>
</feature>
<feature type="region of interest" description="Disordered" evidence="1">
    <location>
        <begin position="615"/>
        <end position="640"/>
    </location>
</feature>
<evidence type="ECO:0000259" key="3">
    <source>
        <dbReference type="PROSITE" id="PS51294"/>
    </source>
</evidence>
<gene>
    <name evidence="4" type="ORF">CBR_g9135</name>
</gene>
<dbReference type="AlphaFoldDB" id="A0A388KNV2"/>
<dbReference type="InterPro" id="IPR001005">
    <property type="entry name" value="SANT/Myb"/>
</dbReference>
<dbReference type="OrthoDB" id="608866at2759"/>
<organism evidence="4 5">
    <name type="scientific">Chara braunii</name>
    <name type="common">Braun's stonewort</name>
    <dbReference type="NCBI Taxonomy" id="69332"/>
    <lineage>
        <taxon>Eukaryota</taxon>
        <taxon>Viridiplantae</taxon>
        <taxon>Streptophyta</taxon>
        <taxon>Charophyceae</taxon>
        <taxon>Charales</taxon>
        <taxon>Characeae</taxon>
        <taxon>Chara</taxon>
    </lineage>
</organism>
<dbReference type="PANTHER" id="PTHR47206">
    <property type="entry name" value="HOMEODOMAIN-LIKE SUPERFAMILY PROTEIN"/>
    <property type="match status" value="1"/>
</dbReference>
<feature type="compositionally biased region" description="Pro residues" evidence="1">
    <location>
        <begin position="812"/>
        <end position="829"/>
    </location>
</feature>
<feature type="region of interest" description="Disordered" evidence="1">
    <location>
        <begin position="463"/>
        <end position="505"/>
    </location>
</feature>
<dbReference type="CDD" id="cd11660">
    <property type="entry name" value="SANT_TRF"/>
    <property type="match status" value="1"/>
</dbReference>
<feature type="compositionally biased region" description="Basic and acidic residues" evidence="1">
    <location>
        <begin position="1195"/>
        <end position="1210"/>
    </location>
</feature>
<reference evidence="4 5" key="1">
    <citation type="journal article" date="2018" name="Cell">
        <title>The Chara Genome: Secondary Complexity and Implications for Plant Terrestrialization.</title>
        <authorList>
            <person name="Nishiyama T."/>
            <person name="Sakayama H."/>
            <person name="Vries J.D."/>
            <person name="Buschmann H."/>
            <person name="Saint-Marcoux D."/>
            <person name="Ullrich K.K."/>
            <person name="Haas F.B."/>
            <person name="Vanderstraeten L."/>
            <person name="Becker D."/>
            <person name="Lang D."/>
            <person name="Vosolsobe S."/>
            <person name="Rombauts S."/>
            <person name="Wilhelmsson P.K.I."/>
            <person name="Janitza P."/>
            <person name="Kern R."/>
            <person name="Heyl A."/>
            <person name="Rumpler F."/>
            <person name="Villalobos L.I.A.C."/>
            <person name="Clay J.M."/>
            <person name="Skokan R."/>
            <person name="Toyoda A."/>
            <person name="Suzuki Y."/>
            <person name="Kagoshima H."/>
            <person name="Schijlen E."/>
            <person name="Tajeshwar N."/>
            <person name="Catarino B."/>
            <person name="Hetherington A.J."/>
            <person name="Saltykova A."/>
            <person name="Bonnot C."/>
            <person name="Breuninger H."/>
            <person name="Symeonidi A."/>
            <person name="Radhakrishnan G.V."/>
            <person name="Van Nieuwerburgh F."/>
            <person name="Deforce D."/>
            <person name="Chang C."/>
            <person name="Karol K.G."/>
            <person name="Hedrich R."/>
            <person name="Ulvskov P."/>
            <person name="Glockner G."/>
            <person name="Delwiche C.F."/>
            <person name="Petrasek J."/>
            <person name="Van de Peer Y."/>
            <person name="Friml J."/>
            <person name="Beilby M."/>
            <person name="Dolan L."/>
            <person name="Kohara Y."/>
            <person name="Sugano S."/>
            <person name="Fujiyama A."/>
            <person name="Delaux P.-M."/>
            <person name="Quint M."/>
            <person name="TheiBen G."/>
            <person name="Hagemann M."/>
            <person name="Harholt J."/>
            <person name="Dunand C."/>
            <person name="Zachgo S."/>
            <person name="Langdale J."/>
            <person name="Maumus F."/>
            <person name="Straeten D.V.D."/>
            <person name="Gould S.B."/>
            <person name="Rensing S.A."/>
        </authorList>
    </citation>
    <scope>NUCLEOTIDE SEQUENCE [LARGE SCALE GENOMIC DNA]</scope>
    <source>
        <strain evidence="4 5">S276</strain>
    </source>
</reference>
<dbReference type="Proteomes" id="UP000265515">
    <property type="component" value="Unassembled WGS sequence"/>
</dbReference>
<proteinExistence type="predicted"/>
<sequence length="1269" mass="127291">MILGCITDWTPVALGLCISDIAAGRHGGQDAMPAGRVENGATGKPPAGAGVSASANFAKPAGVGCSAGSTSTGVDPAVSSADAKISGGTKRPHEGSIGCAGQPAGSDKKVTAMGPPERRKRKLWTTEEDEALLAAVEKCGEGNWTNILKGAFTLERTAAQLSQRWALIRKRKDLLAAAKARRVASSAVIPNPTPPITTTPATDAALASLKSESVCATTGHGRGNGIQVDSGPQDRTPGRCTMMACALSSTSALVSQTGASIPASTLCSRTSLAEATRSSDLPVLAGKLEMPSGGAMSMTNAAEQTVQSQTLPACGTLSAMSGAASNLSASAAHAGHAIGTPTDGTAQGMVAPAPPSAAAGVRTPMVVGVSASSSWGWQNTPMHAPGGAVLGTQGRGGGHYSSSQPSQPAQPLSTGVSMPSMAVGVGVGMPYQMGMGGSIVSPAGKPAITDASDVRNRTPNLASCLQGQPALSGMTTAATGKEGGRGRGSGSGGKGNGSTSAGRLPAGGRVVAPGVMVMSAAAAQAASVGGSEMWSAAAIAAGRGVGKVNAGVSTSSYTANDVSAGSTIGPAASTMGPAASATASAGNAPGRRQGAGRGSTADQSVQVVPVAAAAAGSRTASPSQAVRIVKSQQPTAGKGVLVGATSGTVMHPASGSGSLTGVPSAITPVSGMARGSVSASGRGASRGSSGSGHAPQQPSQPGIPIKPVQQTVHLQNQHSAGGLTALPVSLAPQLPQQSILSTQHPSPPQQLDAMPPQPPPTPMRQLAHVAQQKPSQVAQPMGPPPHHPPPAPNLPTPSFPQPQPSLQQPASLPCPPLHVVPSVKSPPGPLQTQPQVMHVNPLSAATLANKDSKLPPSLHQPSSQQVQPSPLPCPSAAALVNTESQLLSSLHQPSGVGQEQVKNQSGNHLAGLGGAQGQTKSSASTAVHNNTVTEAAVNQTASSMGSGEPSAELVRNSGAGKVPPTLLHNTKGQQSSETASFIQASGNCSGPSSPPSLHPLPSLRTPIICSPPPHPPPPPPPPSSPMGHAPASAPVPYALSCDHRLQGHTKQSPQDRVCPAVLSPPAAPVAPNMSSANMLLPQLAHGREDHAEPQHQTGKCFSEPRLSRETSSHPSEIGHQGSLNRGIVGSMPYAMKGSRSESQTEGMRNSSGQERVPQSGGERNDVSDFGLSNIGEPFSLPGEKPVLPAPGPSGREIRPEPTWRQQRSDDSSVADVLLPVALTNLGEGRLLLSDQKQLARNAQNSPMFGPACTELPSAKDVDRKISEND</sequence>
<dbReference type="SUPFAM" id="SSF46689">
    <property type="entry name" value="Homeodomain-like"/>
    <property type="match status" value="1"/>
</dbReference>
<accession>A0A388KNV2</accession>
<feature type="compositionally biased region" description="Low complexity" evidence="1">
    <location>
        <begin position="670"/>
        <end position="692"/>
    </location>
</feature>
<evidence type="ECO:0000256" key="1">
    <source>
        <dbReference type="SAM" id="MobiDB-lite"/>
    </source>
</evidence>
<dbReference type="PROSITE" id="PS51294">
    <property type="entry name" value="HTH_MYB"/>
    <property type="match status" value="1"/>
</dbReference>